<sequence>MTTDKPASMHLWLSSSLDQLLQSKELRKQPSLKEKCQKAFNSLKQIQKNPDELFGDSFQVIIESLVESLRHVLRNANVMGSVMDSLQKIMSHPLMSEEWMVGEEKASEMVCRVVCEIAEEVLLAVVTAKEALIHQASLLMVMKTIYNMYLASKQSGQQTMLKGALNQMINAVFERLEKSFQENRELYLEILEMKSKSEQGEEGMEGRLESPKVGERKMSEEIKNVDRKDSGNESERRANERIENDATRKDSGHSQHKNQVETEKKEVEEVEVVEQVKDVEGHQPTDKGEIDNNQTDADVSKVLESVLG</sequence>
<gene>
    <name evidence="3" type="ORF">ROZALSC1DRAFT_23481</name>
</gene>
<name>A0A4P9YFA8_ROZAC</name>
<evidence type="ECO:0000313" key="3">
    <source>
        <dbReference type="EMBL" id="RKP18183.1"/>
    </source>
</evidence>
<feature type="domain" description="Mon2/Sec7/BIG1-like dimerisation and cyclophilin-binding" evidence="2">
    <location>
        <begin position="13"/>
        <end position="177"/>
    </location>
</feature>
<accession>A0A4P9YFA8</accession>
<dbReference type="EMBL" id="ML005536">
    <property type="protein sequence ID" value="RKP18183.1"/>
    <property type="molecule type" value="Genomic_DNA"/>
</dbReference>
<evidence type="ECO:0000256" key="1">
    <source>
        <dbReference type="SAM" id="MobiDB-lite"/>
    </source>
</evidence>
<feature type="compositionally biased region" description="Basic and acidic residues" evidence="1">
    <location>
        <begin position="197"/>
        <end position="267"/>
    </location>
</feature>
<evidence type="ECO:0000313" key="4">
    <source>
        <dbReference type="Proteomes" id="UP000281549"/>
    </source>
</evidence>
<proteinExistence type="predicted"/>
<reference evidence="4" key="1">
    <citation type="journal article" date="2018" name="Nat. Microbiol.">
        <title>Leveraging single-cell genomics to expand the fungal tree of life.</title>
        <authorList>
            <person name="Ahrendt S.R."/>
            <person name="Quandt C.A."/>
            <person name="Ciobanu D."/>
            <person name="Clum A."/>
            <person name="Salamov A."/>
            <person name="Andreopoulos B."/>
            <person name="Cheng J.F."/>
            <person name="Woyke T."/>
            <person name="Pelin A."/>
            <person name="Henrissat B."/>
            <person name="Reynolds N.K."/>
            <person name="Benny G.L."/>
            <person name="Smith M.E."/>
            <person name="James T.Y."/>
            <person name="Grigoriev I.V."/>
        </authorList>
    </citation>
    <scope>NUCLEOTIDE SEQUENCE [LARGE SCALE GENOMIC DNA]</scope>
    <source>
        <strain evidence="4">CSF55</strain>
    </source>
</reference>
<feature type="region of interest" description="Disordered" evidence="1">
    <location>
        <begin position="197"/>
        <end position="308"/>
    </location>
</feature>
<dbReference type="InterPro" id="IPR032629">
    <property type="entry name" value="DCB_dom"/>
</dbReference>
<dbReference type="Pfam" id="PF16213">
    <property type="entry name" value="DCB"/>
    <property type="match status" value="1"/>
</dbReference>
<feature type="compositionally biased region" description="Basic and acidic residues" evidence="1">
    <location>
        <begin position="274"/>
        <end position="290"/>
    </location>
</feature>
<evidence type="ECO:0000259" key="2">
    <source>
        <dbReference type="Pfam" id="PF16213"/>
    </source>
</evidence>
<dbReference type="AlphaFoldDB" id="A0A4P9YFA8"/>
<dbReference type="Proteomes" id="UP000281549">
    <property type="component" value="Unassembled WGS sequence"/>
</dbReference>
<organism evidence="3 4">
    <name type="scientific">Rozella allomycis (strain CSF55)</name>
    <dbReference type="NCBI Taxonomy" id="988480"/>
    <lineage>
        <taxon>Eukaryota</taxon>
        <taxon>Fungi</taxon>
        <taxon>Fungi incertae sedis</taxon>
        <taxon>Cryptomycota</taxon>
        <taxon>Cryptomycota incertae sedis</taxon>
        <taxon>Rozella</taxon>
    </lineage>
</organism>
<feature type="non-terminal residue" evidence="3">
    <location>
        <position position="308"/>
    </location>
</feature>
<protein>
    <recommendedName>
        <fullName evidence="2">Mon2/Sec7/BIG1-like dimerisation and cyclophilin-binding domain-containing protein</fullName>
    </recommendedName>
</protein>